<organism>
    <name type="scientific">Pediculus humanus subsp. corporis</name>
    <name type="common">Body louse</name>
    <dbReference type="NCBI Taxonomy" id="121224"/>
    <lineage>
        <taxon>Eukaryota</taxon>
        <taxon>Metazoa</taxon>
        <taxon>Ecdysozoa</taxon>
        <taxon>Arthropoda</taxon>
        <taxon>Hexapoda</taxon>
        <taxon>Insecta</taxon>
        <taxon>Pterygota</taxon>
        <taxon>Neoptera</taxon>
        <taxon>Paraneoptera</taxon>
        <taxon>Psocodea</taxon>
        <taxon>Troctomorpha</taxon>
        <taxon>Phthiraptera</taxon>
        <taxon>Anoplura</taxon>
        <taxon>Pediculidae</taxon>
        <taxon>Pediculus</taxon>
    </lineage>
</organism>
<evidence type="ECO:0000313" key="3">
    <source>
        <dbReference type="Proteomes" id="UP000009046"/>
    </source>
</evidence>
<keyword evidence="3" id="KW-1185">Reference proteome</keyword>
<dbReference type="PANTHER" id="PTHR21053:SF2">
    <property type="entry name" value="TRANSCRIPTION ELONGATION FACTOR, MITOCHONDRIAL"/>
    <property type="match status" value="1"/>
</dbReference>
<dbReference type="CTD" id="8232569"/>
<evidence type="ECO:0000313" key="2">
    <source>
        <dbReference type="EnsemblMetazoa" id="PHUM041630-PA"/>
    </source>
</evidence>
<reference evidence="1" key="1">
    <citation type="submission" date="2007-04" db="EMBL/GenBank/DDBJ databases">
        <title>Annotation of Pediculus humanus corporis strain USDA.</title>
        <authorList>
            <person name="Kirkness E."/>
            <person name="Hannick L."/>
            <person name="Hass B."/>
            <person name="Bruggner R."/>
            <person name="Lawson D."/>
            <person name="Bidwell S."/>
            <person name="Joardar V."/>
            <person name="Caler E."/>
            <person name="Walenz B."/>
            <person name="Inman J."/>
            <person name="Schobel S."/>
            <person name="Galinsky K."/>
            <person name="Amedeo P."/>
            <person name="Strausberg R."/>
        </authorList>
    </citation>
    <scope>NUCLEOTIDE SEQUENCE</scope>
    <source>
        <strain evidence="1">USDA</strain>
    </source>
</reference>
<reference evidence="2" key="3">
    <citation type="submission" date="2020-05" db="UniProtKB">
        <authorList>
            <consortium name="EnsemblMetazoa"/>
        </authorList>
    </citation>
    <scope>IDENTIFICATION</scope>
    <source>
        <strain evidence="2">USDA</strain>
    </source>
</reference>
<dbReference type="Proteomes" id="UP000009046">
    <property type="component" value="Unassembled WGS sequence"/>
</dbReference>
<gene>
    <name evidence="2" type="primary">8232569</name>
    <name evidence="1" type="ORF">Phum_PHUM041630</name>
</gene>
<dbReference type="GO" id="GO:0042645">
    <property type="term" value="C:mitochondrial nucleoid"/>
    <property type="evidence" value="ECO:0007669"/>
    <property type="project" value="TreeGrafter"/>
</dbReference>
<sequence length="197" mass="22783">MNVLEWNSKPFPDNFRSKLNESEVLKLAYNFNLSLPDSDLYVMETFSIRGKELHNKINEIHLSSMLIVLLNGINKEFDLEEKVFFQKQSVINHLFSLLIGNDRTSSSNAVNSIIKELEMHNYIKTLTDKCSNDNFTIQIPPKCIESYIVSNDVKKEDLAISFLLTLSFIKVNILQNETTFEKLNSSKWQLKKEATVE</sequence>
<dbReference type="HOGENOM" id="CLU_1385693_0_0_1"/>
<dbReference type="GO" id="GO:0030337">
    <property type="term" value="F:DNA polymerase processivity factor activity"/>
    <property type="evidence" value="ECO:0007669"/>
    <property type="project" value="TreeGrafter"/>
</dbReference>
<dbReference type="InterPro" id="IPR039150">
    <property type="entry name" value="TEFM"/>
</dbReference>
<proteinExistence type="predicted"/>
<dbReference type="KEGG" id="phu:Phum_PHUM041630"/>
<dbReference type="InParanoid" id="E0VAN4"/>
<dbReference type="OrthoDB" id="5949570at2759"/>
<dbReference type="AlphaFoldDB" id="E0VAN4"/>
<reference evidence="1" key="2">
    <citation type="submission" date="2007-04" db="EMBL/GenBank/DDBJ databases">
        <title>The genome of the human body louse.</title>
        <authorList>
            <consortium name="The Human Body Louse Genome Consortium"/>
            <person name="Kirkness E."/>
            <person name="Walenz B."/>
            <person name="Hass B."/>
            <person name="Bruggner R."/>
            <person name="Strausberg R."/>
        </authorList>
    </citation>
    <scope>NUCLEOTIDE SEQUENCE</scope>
    <source>
        <strain evidence="1">USDA</strain>
    </source>
</reference>
<dbReference type="PANTHER" id="PTHR21053">
    <property type="entry name" value="TRANSCRIPTION ELONGATION FACTOR, MITOCHONDRIAL"/>
    <property type="match status" value="1"/>
</dbReference>
<name>E0VAN4_PEDHC</name>
<dbReference type="EMBL" id="AAZO01000487">
    <property type="status" value="NOT_ANNOTATED_CDS"/>
    <property type="molecule type" value="Genomic_DNA"/>
</dbReference>
<dbReference type="GO" id="GO:0006392">
    <property type="term" value="P:transcription elongation by mitochondrial RNA polymerase"/>
    <property type="evidence" value="ECO:0007669"/>
    <property type="project" value="InterPro"/>
</dbReference>
<evidence type="ECO:0000313" key="1">
    <source>
        <dbReference type="EMBL" id="EEB10440.1"/>
    </source>
</evidence>
<dbReference type="STRING" id="121224.E0VAN4"/>
<accession>E0VAN4</accession>
<dbReference type="EMBL" id="DS235012">
    <property type="protein sequence ID" value="EEB10440.1"/>
    <property type="molecule type" value="Genomic_DNA"/>
</dbReference>
<dbReference type="GeneID" id="8232569"/>
<protein>
    <submittedName>
        <fullName evidence="1 2">Uncharacterized protein</fullName>
    </submittedName>
</protein>
<dbReference type="EnsemblMetazoa" id="PHUM041630-RA">
    <property type="protein sequence ID" value="PHUM041630-PA"/>
    <property type="gene ID" value="PHUM041630"/>
</dbReference>
<dbReference type="VEuPathDB" id="VectorBase:PHUM041630"/>
<dbReference type="RefSeq" id="XP_002423178.1">
    <property type="nucleotide sequence ID" value="XM_002423133.1"/>
</dbReference>